<dbReference type="PANTHER" id="PTHR30015:SF6">
    <property type="entry name" value="SLL1429 PROTEIN"/>
    <property type="match status" value="1"/>
</dbReference>
<dbReference type="GO" id="GO:0003677">
    <property type="term" value="F:DNA binding"/>
    <property type="evidence" value="ECO:0007669"/>
    <property type="project" value="InterPro"/>
</dbReference>
<dbReference type="RefSeq" id="WP_272123672.1">
    <property type="nucleotide sequence ID" value="NZ_JAQLGH010000047.1"/>
</dbReference>
<keyword evidence="2" id="KW-0378">Hydrolase</keyword>
<dbReference type="InterPro" id="IPR036390">
    <property type="entry name" value="WH_DNA-bd_sf"/>
</dbReference>
<accession>A0AAW6B140</accession>
<dbReference type="SUPFAM" id="SSF52980">
    <property type="entry name" value="Restriction endonuclease-like"/>
    <property type="match status" value="1"/>
</dbReference>
<feature type="domain" description="FtsK gamma" evidence="1">
    <location>
        <begin position="106"/>
        <end position="171"/>
    </location>
</feature>
<reference evidence="2" key="1">
    <citation type="submission" date="2023-01" db="EMBL/GenBank/DDBJ databases">
        <title>Human gut microbiome strain richness.</title>
        <authorList>
            <person name="Chen-Liaw A."/>
        </authorList>
    </citation>
    <scope>NUCLEOTIDE SEQUENCE</scope>
    <source>
        <strain evidence="2">B1_m1001713B170214d0_201011</strain>
    </source>
</reference>
<evidence type="ECO:0000313" key="3">
    <source>
        <dbReference type="Proteomes" id="UP001300871"/>
    </source>
</evidence>
<dbReference type="InterPro" id="IPR007560">
    <property type="entry name" value="Restrct_endonuc_IV_Mrr"/>
</dbReference>
<gene>
    <name evidence="2" type="ORF">PM006_17650</name>
</gene>
<dbReference type="GO" id="GO:0015666">
    <property type="term" value="F:restriction endodeoxyribonuclease activity"/>
    <property type="evidence" value="ECO:0007669"/>
    <property type="project" value="TreeGrafter"/>
</dbReference>
<dbReference type="EC" id="3.1.21.-" evidence="2"/>
<dbReference type="InterPro" id="IPR052906">
    <property type="entry name" value="Type_IV_Methyl-Rstrct_Enzyme"/>
</dbReference>
<sequence length="304" mass="34690">MSIKGKSKELYVGNSEVSILDFWGNKRAIKYSELKQVSYHYAGKFRSGFINFITHIEKNEKVYFSANANAPIRKTIDFIKEHAPNVSIIELERKENTSNTRKQPDLNFNDPLTMNALKLIISRQKASIGMIQRSLNISYERAAKIMDELINSEIVSKPHGTAPFKVRLSQKDFEHLKNTPFISNTTNRNFDCMNGYDFELFCTDLLYKNGFSSVIRTPGSGDHGIDILAEKDGISYAIQCKCYSENIGNKAIQEAHTGKSIYKRDIAVVLSNRYFTDQAIEEARILGVKLWDRNILIQLINNVK</sequence>
<dbReference type="GO" id="GO:0009307">
    <property type="term" value="P:DNA restriction-modification system"/>
    <property type="evidence" value="ECO:0007669"/>
    <property type="project" value="InterPro"/>
</dbReference>
<comment type="caution">
    <text evidence="2">The sequence shown here is derived from an EMBL/GenBank/DDBJ whole genome shotgun (WGS) entry which is preliminary data.</text>
</comment>
<dbReference type="InterPro" id="IPR011856">
    <property type="entry name" value="tRNA_endonuc-like_dom_sf"/>
</dbReference>
<dbReference type="Gene3D" id="3.40.1350.10">
    <property type="match status" value="1"/>
</dbReference>
<organism evidence="2 3">
    <name type="scientific">Clostridium symbiosum</name>
    <name type="common">Bacteroides symbiosus</name>
    <dbReference type="NCBI Taxonomy" id="1512"/>
    <lineage>
        <taxon>Bacteria</taxon>
        <taxon>Bacillati</taxon>
        <taxon>Bacillota</taxon>
        <taxon>Clostridia</taxon>
        <taxon>Lachnospirales</taxon>
        <taxon>Lachnospiraceae</taxon>
        <taxon>Otoolea</taxon>
    </lineage>
</organism>
<evidence type="ECO:0000259" key="1">
    <source>
        <dbReference type="SMART" id="SM00843"/>
    </source>
</evidence>
<dbReference type="SUPFAM" id="SSF46785">
    <property type="entry name" value="Winged helix' DNA-binding domain"/>
    <property type="match status" value="1"/>
</dbReference>
<dbReference type="SMART" id="SM00843">
    <property type="entry name" value="Ftsk_gamma"/>
    <property type="match status" value="1"/>
</dbReference>
<keyword evidence="2" id="KW-0540">Nuclease</keyword>
<evidence type="ECO:0000313" key="2">
    <source>
        <dbReference type="EMBL" id="MDB2002024.1"/>
    </source>
</evidence>
<dbReference type="EMBL" id="JAQLGM010000056">
    <property type="protein sequence ID" value="MDB2002024.1"/>
    <property type="molecule type" value="Genomic_DNA"/>
</dbReference>
<protein>
    <submittedName>
        <fullName evidence="2">Restriction endonuclease</fullName>
        <ecNumber evidence="2">3.1.21.-</ecNumber>
    </submittedName>
</protein>
<dbReference type="Proteomes" id="UP001300871">
    <property type="component" value="Unassembled WGS sequence"/>
</dbReference>
<dbReference type="Pfam" id="PF09397">
    <property type="entry name" value="FtsK_gamma"/>
    <property type="match status" value="1"/>
</dbReference>
<keyword evidence="2" id="KW-0255">Endonuclease</keyword>
<dbReference type="InterPro" id="IPR018541">
    <property type="entry name" value="Ftsk_gamma"/>
</dbReference>
<dbReference type="Pfam" id="PF04471">
    <property type="entry name" value="Mrr_cat"/>
    <property type="match status" value="1"/>
</dbReference>
<dbReference type="Gene3D" id="1.10.10.10">
    <property type="entry name" value="Winged helix-like DNA-binding domain superfamily/Winged helix DNA-binding domain"/>
    <property type="match status" value="1"/>
</dbReference>
<dbReference type="PANTHER" id="PTHR30015">
    <property type="entry name" value="MRR RESTRICTION SYSTEM PROTEIN"/>
    <property type="match status" value="1"/>
</dbReference>
<dbReference type="AlphaFoldDB" id="A0AAW6B140"/>
<name>A0AAW6B140_CLOSY</name>
<proteinExistence type="predicted"/>
<dbReference type="InterPro" id="IPR036388">
    <property type="entry name" value="WH-like_DNA-bd_sf"/>
</dbReference>
<dbReference type="InterPro" id="IPR011335">
    <property type="entry name" value="Restrct_endonuc-II-like"/>
</dbReference>